<evidence type="ECO:0000256" key="3">
    <source>
        <dbReference type="SAM" id="Phobius"/>
    </source>
</evidence>
<gene>
    <name evidence="5" type="ORF">MATL_G00137980</name>
</gene>
<dbReference type="GO" id="GO:0005544">
    <property type="term" value="F:calcium-dependent phospholipid binding"/>
    <property type="evidence" value="ECO:0007669"/>
    <property type="project" value="TreeGrafter"/>
</dbReference>
<dbReference type="GO" id="GO:0098793">
    <property type="term" value="C:presynapse"/>
    <property type="evidence" value="ECO:0007669"/>
    <property type="project" value="GOC"/>
</dbReference>
<dbReference type="PANTHER" id="PTHR10024:SF351">
    <property type="entry name" value="SYNAPTOTAGMIN-4-LIKE"/>
    <property type="match status" value="1"/>
</dbReference>
<dbReference type="PANTHER" id="PTHR10024">
    <property type="entry name" value="SYNAPTOTAGMIN"/>
    <property type="match status" value="1"/>
</dbReference>
<evidence type="ECO:0000313" key="5">
    <source>
        <dbReference type="EMBL" id="KAG7467985.1"/>
    </source>
</evidence>
<dbReference type="InterPro" id="IPR035892">
    <property type="entry name" value="C2_domain_sf"/>
</dbReference>
<dbReference type="Proteomes" id="UP001046870">
    <property type="component" value="Chromosome 11"/>
</dbReference>
<dbReference type="SMART" id="SM00239">
    <property type="entry name" value="C2"/>
    <property type="match status" value="2"/>
</dbReference>
<dbReference type="GO" id="GO:0030276">
    <property type="term" value="F:clathrin binding"/>
    <property type="evidence" value="ECO:0007669"/>
    <property type="project" value="TreeGrafter"/>
</dbReference>
<protein>
    <recommendedName>
        <fullName evidence="4">C2 domain-containing protein</fullName>
    </recommendedName>
</protein>
<keyword evidence="6" id="KW-1185">Reference proteome</keyword>
<feature type="compositionally biased region" description="Low complexity" evidence="2">
    <location>
        <begin position="191"/>
        <end position="204"/>
    </location>
</feature>
<keyword evidence="3" id="KW-1133">Transmembrane helix</keyword>
<proteinExistence type="inferred from homology"/>
<reference evidence="5" key="1">
    <citation type="submission" date="2021-01" db="EMBL/GenBank/DDBJ databases">
        <authorList>
            <person name="Zahm M."/>
            <person name="Roques C."/>
            <person name="Cabau C."/>
            <person name="Klopp C."/>
            <person name="Donnadieu C."/>
            <person name="Jouanno E."/>
            <person name="Lampietro C."/>
            <person name="Louis A."/>
            <person name="Herpin A."/>
            <person name="Echchiki A."/>
            <person name="Berthelot C."/>
            <person name="Parey E."/>
            <person name="Roest-Crollius H."/>
            <person name="Braasch I."/>
            <person name="Postlethwait J."/>
            <person name="Bobe J."/>
            <person name="Montfort J."/>
            <person name="Bouchez O."/>
            <person name="Begum T."/>
            <person name="Mejri S."/>
            <person name="Adams A."/>
            <person name="Chen W.-J."/>
            <person name="Guiguen Y."/>
        </authorList>
    </citation>
    <scope>NUCLEOTIDE SEQUENCE</scope>
    <source>
        <strain evidence="5">YG-15Mar2019-1</strain>
        <tissue evidence="5">Brain</tissue>
    </source>
</reference>
<accession>A0A9D3PTR6</accession>
<evidence type="ECO:0000256" key="1">
    <source>
        <dbReference type="ARBA" id="ARBA00006996"/>
    </source>
</evidence>
<keyword evidence="3" id="KW-0812">Transmembrane</keyword>
<comment type="caution">
    <text evidence="5">The sequence shown here is derived from an EMBL/GenBank/DDBJ whole genome shotgun (WGS) entry which is preliminary data.</text>
</comment>
<sequence length="513" mass="56110">MSHFAFDVHLQVLLGVGLAVFCFCLILGCILCWRRGKSRPPEDKEAALSLPPAPVEHVNLALSSSPSTGTIPIKQQYEELEGDVLEYPPSFGCPSPSEDDFTALPFVPRPRAGSEVNEHPKSCFPLRRLSTPVAPSTPYKPMVHGRASLPSLPKLGLVSKTRRALERRCTVTGDSFLYGEHSRLTGPAPRSPSSHSALQSLSAPEEPPLLHYGSSSSCSKPPPRLHFTLLFGPARGTLTVTVLSLSGAARRLGGVFVRASLPPLRPAPLQVSARRRSLSPEFQSQSFVLQVGSVEELRGCTLQLAVFARDFSGLREVAVGDLELPCGDIDWEPDHTITFTKDLRPAKYRLKKSLSSQDSLSRRGSASAPRVLGQLFVLLQYQTLAHRIKVMVRKAENLAKLSRMPGAPDHYVVINLRHEGKVIGTKETKGAAGYNAVWNAPFLFDLPPGDVTELPLVLEFIIMQGRIYTKNSALGRVLIGSEAPESGQVHWKDVCSRGQVETARWHTIQPEPL</sequence>
<dbReference type="InterPro" id="IPR000008">
    <property type="entry name" value="C2_dom"/>
</dbReference>
<comment type="similarity">
    <text evidence="1">Belongs to the synaptotagmin family.</text>
</comment>
<dbReference type="EMBL" id="JAFDVH010000011">
    <property type="protein sequence ID" value="KAG7467985.1"/>
    <property type="molecule type" value="Genomic_DNA"/>
</dbReference>
<dbReference type="OrthoDB" id="5915960at2759"/>
<dbReference type="Pfam" id="PF00168">
    <property type="entry name" value="C2"/>
    <property type="match status" value="2"/>
</dbReference>
<feature type="domain" description="C2" evidence="4">
    <location>
        <begin position="371"/>
        <end position="506"/>
    </location>
</feature>
<dbReference type="FunFam" id="2.60.40.150:FF:000273">
    <property type="entry name" value="Predicted protein"/>
    <property type="match status" value="1"/>
</dbReference>
<dbReference type="GO" id="GO:0001786">
    <property type="term" value="F:phosphatidylserine binding"/>
    <property type="evidence" value="ECO:0007669"/>
    <property type="project" value="TreeGrafter"/>
</dbReference>
<dbReference type="SUPFAM" id="SSF49562">
    <property type="entry name" value="C2 domain (Calcium/lipid-binding domain, CaLB)"/>
    <property type="match status" value="2"/>
</dbReference>
<dbReference type="AlphaFoldDB" id="A0A9D3PTR6"/>
<dbReference type="GO" id="GO:0030424">
    <property type="term" value="C:axon"/>
    <property type="evidence" value="ECO:0007669"/>
    <property type="project" value="TreeGrafter"/>
</dbReference>
<evidence type="ECO:0000313" key="6">
    <source>
        <dbReference type="Proteomes" id="UP001046870"/>
    </source>
</evidence>
<dbReference type="GO" id="GO:0000149">
    <property type="term" value="F:SNARE binding"/>
    <property type="evidence" value="ECO:0007669"/>
    <property type="project" value="TreeGrafter"/>
</dbReference>
<evidence type="ECO:0000256" key="2">
    <source>
        <dbReference type="SAM" id="MobiDB-lite"/>
    </source>
</evidence>
<dbReference type="GO" id="GO:0006906">
    <property type="term" value="P:vesicle fusion"/>
    <property type="evidence" value="ECO:0007669"/>
    <property type="project" value="TreeGrafter"/>
</dbReference>
<feature type="domain" description="C2" evidence="4">
    <location>
        <begin position="221"/>
        <end position="339"/>
    </location>
</feature>
<name>A0A9D3PTR6_MEGAT</name>
<organism evidence="5 6">
    <name type="scientific">Megalops atlanticus</name>
    <name type="common">Tarpon</name>
    <name type="synonym">Clupea gigantea</name>
    <dbReference type="NCBI Taxonomy" id="7932"/>
    <lineage>
        <taxon>Eukaryota</taxon>
        <taxon>Metazoa</taxon>
        <taxon>Chordata</taxon>
        <taxon>Craniata</taxon>
        <taxon>Vertebrata</taxon>
        <taxon>Euteleostomi</taxon>
        <taxon>Actinopterygii</taxon>
        <taxon>Neopterygii</taxon>
        <taxon>Teleostei</taxon>
        <taxon>Elopiformes</taxon>
        <taxon>Megalopidae</taxon>
        <taxon>Megalops</taxon>
    </lineage>
</organism>
<dbReference type="GO" id="GO:0070382">
    <property type="term" value="C:exocytic vesicle"/>
    <property type="evidence" value="ECO:0007669"/>
    <property type="project" value="TreeGrafter"/>
</dbReference>
<feature type="transmembrane region" description="Helical" evidence="3">
    <location>
        <begin position="12"/>
        <end position="33"/>
    </location>
</feature>
<keyword evidence="3" id="KW-0472">Membrane</keyword>
<dbReference type="PROSITE" id="PS50004">
    <property type="entry name" value="C2"/>
    <property type="match status" value="2"/>
</dbReference>
<feature type="region of interest" description="Disordered" evidence="2">
    <location>
        <begin position="180"/>
        <end position="220"/>
    </location>
</feature>
<dbReference type="GO" id="GO:0005509">
    <property type="term" value="F:calcium ion binding"/>
    <property type="evidence" value="ECO:0007669"/>
    <property type="project" value="TreeGrafter"/>
</dbReference>
<dbReference type="Gene3D" id="2.60.40.150">
    <property type="entry name" value="C2 domain"/>
    <property type="match status" value="2"/>
</dbReference>
<dbReference type="GO" id="GO:0005886">
    <property type="term" value="C:plasma membrane"/>
    <property type="evidence" value="ECO:0007669"/>
    <property type="project" value="TreeGrafter"/>
</dbReference>
<dbReference type="GO" id="GO:0048791">
    <property type="term" value="P:calcium ion-regulated exocytosis of neurotransmitter"/>
    <property type="evidence" value="ECO:0007669"/>
    <property type="project" value="TreeGrafter"/>
</dbReference>
<evidence type="ECO:0000259" key="4">
    <source>
        <dbReference type="PROSITE" id="PS50004"/>
    </source>
</evidence>